<comment type="caution">
    <text evidence="1">The sequence shown here is derived from an EMBL/GenBank/DDBJ whole genome shotgun (WGS) entry which is preliminary data.</text>
</comment>
<protein>
    <submittedName>
        <fullName evidence="1">Uncharacterized protein</fullName>
    </submittedName>
</protein>
<gene>
    <name evidence="1" type="ORF">PBY51_006494</name>
</gene>
<reference evidence="1 2" key="2">
    <citation type="journal article" date="2023" name="Mol. Biol. Evol.">
        <title>Genomics of Secondarily Temperate Adaptation in the Only Non-Antarctic Icefish.</title>
        <authorList>
            <person name="Rivera-Colon A.G."/>
            <person name="Rayamajhi N."/>
            <person name="Minhas B.F."/>
            <person name="Madrigal G."/>
            <person name="Bilyk K.T."/>
            <person name="Yoon V."/>
            <person name="Hune M."/>
            <person name="Gregory S."/>
            <person name="Cheng C.H.C."/>
            <person name="Catchen J.M."/>
        </authorList>
    </citation>
    <scope>NUCLEOTIDE SEQUENCE [LARGE SCALE GENOMIC DNA]</scope>
    <source>
        <strain evidence="1">JMC-PN-2008</strain>
    </source>
</reference>
<reference evidence="1 2" key="1">
    <citation type="journal article" date="2023" name="Genes (Basel)">
        <title>Chromosome-Level Genome Assembly and Circadian Gene Repertoire of the Patagonia Blennie Eleginops maclovinus-The Closest Ancestral Proxy of Antarctic Cryonotothenioids.</title>
        <authorList>
            <person name="Cheng C.C."/>
            <person name="Rivera-Colon A.G."/>
            <person name="Minhas B.F."/>
            <person name="Wilson L."/>
            <person name="Rayamajhi N."/>
            <person name="Vargas-Chacoff L."/>
            <person name="Catchen J.M."/>
        </authorList>
    </citation>
    <scope>NUCLEOTIDE SEQUENCE [LARGE SCALE GENOMIC DNA]</scope>
    <source>
        <strain evidence="1">JMC-PN-2008</strain>
    </source>
</reference>
<name>A0AAN8AAA0_ELEMC</name>
<dbReference type="Proteomes" id="UP001346869">
    <property type="component" value="Unassembled WGS sequence"/>
</dbReference>
<dbReference type="AlphaFoldDB" id="A0AAN8AAA0"/>
<evidence type="ECO:0000313" key="1">
    <source>
        <dbReference type="EMBL" id="KAK5852643.1"/>
    </source>
</evidence>
<organism evidence="1 2">
    <name type="scientific">Eleginops maclovinus</name>
    <name type="common">Patagonian blennie</name>
    <name type="synonym">Eleginus maclovinus</name>
    <dbReference type="NCBI Taxonomy" id="56733"/>
    <lineage>
        <taxon>Eukaryota</taxon>
        <taxon>Metazoa</taxon>
        <taxon>Chordata</taxon>
        <taxon>Craniata</taxon>
        <taxon>Vertebrata</taxon>
        <taxon>Euteleostomi</taxon>
        <taxon>Actinopterygii</taxon>
        <taxon>Neopterygii</taxon>
        <taxon>Teleostei</taxon>
        <taxon>Neoteleostei</taxon>
        <taxon>Acanthomorphata</taxon>
        <taxon>Eupercaria</taxon>
        <taxon>Perciformes</taxon>
        <taxon>Notothenioidei</taxon>
        <taxon>Eleginopidae</taxon>
        <taxon>Eleginops</taxon>
    </lineage>
</organism>
<sequence length="86" mass="9814">MPHSVRMIGGGWTARYRSRNSPETKRLFFAATEEMCLFFSFIPDNRPPLPAFVFLVVQVIVVVRPDIQCYSFQIGAVTILVTNCKM</sequence>
<dbReference type="EMBL" id="JAUZQC010000020">
    <property type="protein sequence ID" value="KAK5852643.1"/>
    <property type="molecule type" value="Genomic_DNA"/>
</dbReference>
<evidence type="ECO:0000313" key="2">
    <source>
        <dbReference type="Proteomes" id="UP001346869"/>
    </source>
</evidence>
<accession>A0AAN8AAA0</accession>
<proteinExistence type="predicted"/>
<keyword evidence="2" id="KW-1185">Reference proteome</keyword>